<evidence type="ECO:0000313" key="2">
    <source>
        <dbReference type="EMBL" id="PQV44248.1"/>
    </source>
</evidence>
<sequence>MEIKQEIRYGILCGIMLISIFFQTSCSNNNDTALNIEISTSGCHRSCPIIDIKVLNDIAYFNLIKFNDKEGYFEYKINKEEKKELKSLLADIQLESLEDEYTSNRVDMQAYSVYIDKSGAEKEIYYYESESPESLERLVRKIINFKNKELVKTSYDFMSKTRGKVPLLEIPIPPVPNLQE</sequence>
<proteinExistence type="predicted"/>
<dbReference type="RefSeq" id="WP_105474950.1">
    <property type="nucleotide sequence ID" value="NZ_PVEO01000030.1"/>
</dbReference>
<accession>A0A362WWF1</accession>
<dbReference type="EMBL" id="PVEO01000030">
    <property type="protein sequence ID" value="PQV44248.1"/>
    <property type="molecule type" value="Genomic_DNA"/>
</dbReference>
<evidence type="ECO:0000313" key="3">
    <source>
        <dbReference type="Proteomes" id="UP000251545"/>
    </source>
</evidence>
<protein>
    <recommendedName>
        <fullName evidence="1">DUF6438 domain-containing protein</fullName>
    </recommendedName>
</protein>
<comment type="caution">
    <text evidence="2">The sequence shown here is derived from an EMBL/GenBank/DDBJ whole genome shotgun (WGS) entry which is preliminary data.</text>
</comment>
<name>A0A362WWF1_9FLAO</name>
<dbReference type="InterPro" id="IPR045497">
    <property type="entry name" value="DUF6438"/>
</dbReference>
<reference evidence="2 3" key="1">
    <citation type="submission" date="2018-02" db="EMBL/GenBank/DDBJ databases">
        <title>Genomic Encyclopedia of Archaeal and Bacterial Type Strains, Phase II (KMG-II): from individual species to whole genera.</title>
        <authorList>
            <person name="Goeker M."/>
        </authorList>
    </citation>
    <scope>NUCLEOTIDE SEQUENCE [LARGE SCALE GENOMIC DNA]</scope>
    <source>
        <strain evidence="2 3">DSM 21165</strain>
    </source>
</reference>
<dbReference type="Proteomes" id="UP000251545">
    <property type="component" value="Unassembled WGS sequence"/>
</dbReference>
<organism evidence="2 3">
    <name type="scientific">Jejuia pallidilutea</name>
    <dbReference type="NCBI Taxonomy" id="504487"/>
    <lineage>
        <taxon>Bacteria</taxon>
        <taxon>Pseudomonadati</taxon>
        <taxon>Bacteroidota</taxon>
        <taxon>Flavobacteriia</taxon>
        <taxon>Flavobacteriales</taxon>
        <taxon>Flavobacteriaceae</taxon>
        <taxon>Jejuia</taxon>
    </lineage>
</organism>
<dbReference type="Pfam" id="PF20033">
    <property type="entry name" value="DUF6438"/>
    <property type="match status" value="1"/>
</dbReference>
<feature type="domain" description="DUF6438" evidence="1">
    <location>
        <begin position="35"/>
        <end position="144"/>
    </location>
</feature>
<dbReference type="AlphaFoldDB" id="A0A362WWF1"/>
<gene>
    <name evidence="2" type="ORF">CLV33_1302</name>
</gene>
<evidence type="ECO:0000259" key="1">
    <source>
        <dbReference type="Pfam" id="PF20033"/>
    </source>
</evidence>